<dbReference type="AlphaFoldDB" id="A0A2P2HXR5"/>
<feature type="signal peptide" evidence="9">
    <location>
        <begin position="1"/>
        <end position="26"/>
    </location>
</feature>
<dbReference type="InterPro" id="IPR036398">
    <property type="entry name" value="CA_dom_sf"/>
</dbReference>
<proteinExistence type="evidence at transcript level"/>
<dbReference type="InterPro" id="IPR023561">
    <property type="entry name" value="Carbonic_anhydrase_a-class"/>
</dbReference>
<dbReference type="PANTHER" id="PTHR18952:SF265">
    <property type="entry name" value="CARBONIC ANHYDRASE"/>
    <property type="match status" value="1"/>
</dbReference>
<reference evidence="11" key="2">
    <citation type="journal article" date="2018" name="Biosci. Biotechnol. Biochem.">
        <title>Polysaccharide hydrolase of the hadal zone amphipods Hirondellea gigas.</title>
        <authorList>
            <person name="Kobayashi H."/>
            <person name="Nagahama T."/>
            <person name="Arai W."/>
            <person name="Sasagawa Y."/>
            <person name="Umeda M."/>
            <person name="Hayashi T."/>
            <person name="Nikaido I."/>
            <person name="Watanabe H."/>
            <person name="Oguri K."/>
            <person name="Kitazato H."/>
            <person name="Fujioka K."/>
            <person name="Kido Y."/>
            <person name="Takami H."/>
        </authorList>
    </citation>
    <scope>NUCLEOTIDE SEQUENCE</scope>
    <source>
        <tissue evidence="11">Whole body</tissue>
    </source>
</reference>
<keyword evidence="9" id="KW-0732">Signal</keyword>
<reference evidence="12" key="1">
    <citation type="submission" date="2017-11" db="EMBL/GenBank/DDBJ databases">
        <title>The sensing device of the deep-sea amphipod.</title>
        <authorList>
            <person name="Kobayashi H."/>
            <person name="Nagahama T."/>
            <person name="Arai W."/>
            <person name="Sasagawa Y."/>
            <person name="Umeda M."/>
            <person name="Hayashi T."/>
            <person name="Nikaido I."/>
            <person name="Watanabe H."/>
            <person name="Oguri K."/>
            <person name="Kitazato H."/>
            <person name="Fujioka K."/>
            <person name="Kido Y."/>
            <person name="Takami H."/>
        </authorList>
    </citation>
    <scope>NUCLEOTIDE SEQUENCE</scope>
    <source>
        <tissue evidence="12">Whole body</tissue>
    </source>
</reference>
<keyword evidence="6" id="KW-0325">Glycoprotein</keyword>
<dbReference type="InterPro" id="IPR001148">
    <property type="entry name" value="CA_dom"/>
</dbReference>
<evidence type="ECO:0000259" key="10">
    <source>
        <dbReference type="PROSITE" id="PS51144"/>
    </source>
</evidence>
<dbReference type="Pfam" id="PF00194">
    <property type="entry name" value="Carb_anhydrase"/>
    <property type="match status" value="1"/>
</dbReference>
<comment type="catalytic activity">
    <reaction evidence="8 9">
        <text>hydrogencarbonate + H(+) = CO2 + H2O</text>
        <dbReference type="Rhea" id="RHEA:10748"/>
        <dbReference type="ChEBI" id="CHEBI:15377"/>
        <dbReference type="ChEBI" id="CHEBI:15378"/>
        <dbReference type="ChEBI" id="CHEBI:16526"/>
        <dbReference type="ChEBI" id="CHEBI:17544"/>
        <dbReference type="EC" id="4.2.1.1"/>
    </reaction>
</comment>
<dbReference type="EMBL" id="IACT01000147">
    <property type="protein sequence ID" value="LAC19589.1"/>
    <property type="molecule type" value="mRNA"/>
</dbReference>
<dbReference type="Gene3D" id="3.10.200.10">
    <property type="entry name" value="Alpha carbonic anhydrase"/>
    <property type="match status" value="1"/>
</dbReference>
<dbReference type="SUPFAM" id="SSF51069">
    <property type="entry name" value="Carbonic anhydrase"/>
    <property type="match status" value="1"/>
</dbReference>
<dbReference type="InterPro" id="IPR018338">
    <property type="entry name" value="Carbonic_anhydrase_a-class_CS"/>
</dbReference>
<evidence type="ECO:0000256" key="8">
    <source>
        <dbReference type="ARBA" id="ARBA00048348"/>
    </source>
</evidence>
<dbReference type="GO" id="GO:0005886">
    <property type="term" value="C:plasma membrane"/>
    <property type="evidence" value="ECO:0007669"/>
    <property type="project" value="TreeGrafter"/>
</dbReference>
<dbReference type="EC" id="4.2.1.1" evidence="3 9"/>
<comment type="function">
    <text evidence="1 9">Reversible hydration of carbon dioxide.</text>
</comment>
<dbReference type="CDD" id="cd00326">
    <property type="entry name" value="alpha_CA"/>
    <property type="match status" value="1"/>
</dbReference>
<comment type="similarity">
    <text evidence="2 9">Belongs to the alpha-carbonic anhydrase family.</text>
</comment>
<dbReference type="GO" id="GO:0008270">
    <property type="term" value="F:zinc ion binding"/>
    <property type="evidence" value="ECO:0007669"/>
    <property type="project" value="UniProtKB-UniRule"/>
</dbReference>
<evidence type="ECO:0000256" key="3">
    <source>
        <dbReference type="ARBA" id="ARBA00012925"/>
    </source>
</evidence>
<dbReference type="PROSITE" id="PS51144">
    <property type="entry name" value="ALPHA_CA_2"/>
    <property type="match status" value="1"/>
</dbReference>
<name>A0A2P2HXR5_9CRUS</name>
<protein>
    <recommendedName>
        <fullName evidence="3 9">Carbonic anhydrase</fullName>
        <ecNumber evidence="3 9">4.2.1.1</ecNumber>
    </recommendedName>
</protein>
<accession>A0A2P2HXR5</accession>
<keyword evidence="5 9" id="KW-0862">Zinc</keyword>
<evidence type="ECO:0000313" key="11">
    <source>
        <dbReference type="EMBL" id="LAB66573.1"/>
    </source>
</evidence>
<evidence type="ECO:0000256" key="6">
    <source>
        <dbReference type="ARBA" id="ARBA00023180"/>
    </source>
</evidence>
<dbReference type="EMBL" id="IACF01000823">
    <property type="protein sequence ID" value="LAB66573.1"/>
    <property type="molecule type" value="mRNA"/>
</dbReference>
<dbReference type="PROSITE" id="PS00162">
    <property type="entry name" value="ALPHA_CA_1"/>
    <property type="match status" value="1"/>
</dbReference>
<dbReference type="GO" id="GO:0004089">
    <property type="term" value="F:carbonate dehydratase activity"/>
    <property type="evidence" value="ECO:0007669"/>
    <property type="project" value="UniProtKB-UniRule"/>
</dbReference>
<dbReference type="FunFam" id="3.10.200.10:FF:000003">
    <property type="entry name" value="Carbonic anhydrase 12"/>
    <property type="match status" value="1"/>
</dbReference>
<evidence type="ECO:0000256" key="4">
    <source>
        <dbReference type="ARBA" id="ARBA00022723"/>
    </source>
</evidence>
<organism evidence="11">
    <name type="scientific">Hirondellea gigas</name>
    <dbReference type="NCBI Taxonomy" id="1518452"/>
    <lineage>
        <taxon>Eukaryota</taxon>
        <taxon>Metazoa</taxon>
        <taxon>Ecdysozoa</taxon>
        <taxon>Arthropoda</taxon>
        <taxon>Crustacea</taxon>
        <taxon>Multicrustacea</taxon>
        <taxon>Malacostraca</taxon>
        <taxon>Eumalacostraca</taxon>
        <taxon>Peracarida</taxon>
        <taxon>Amphipoda</taxon>
        <taxon>Amphilochidea</taxon>
        <taxon>Lysianassida</taxon>
        <taxon>Lysianassidira</taxon>
        <taxon>Lysianassoidea</taxon>
        <taxon>Lysianassidae</taxon>
        <taxon>Hirondellea</taxon>
    </lineage>
</organism>
<evidence type="ECO:0000256" key="9">
    <source>
        <dbReference type="RuleBase" id="RU367011"/>
    </source>
</evidence>
<dbReference type="PANTHER" id="PTHR18952">
    <property type="entry name" value="CARBONIC ANHYDRASE"/>
    <property type="match status" value="1"/>
</dbReference>
<feature type="chain" id="PRO_5033847936" description="Carbonic anhydrase" evidence="9">
    <location>
        <begin position="27"/>
        <end position="288"/>
    </location>
</feature>
<evidence type="ECO:0000256" key="1">
    <source>
        <dbReference type="ARBA" id="ARBA00002904"/>
    </source>
</evidence>
<keyword evidence="7 9" id="KW-0456">Lyase</keyword>
<comment type="cofactor">
    <cofactor evidence="9">
        <name>Zn(2+)</name>
        <dbReference type="ChEBI" id="CHEBI:29105"/>
    </cofactor>
</comment>
<sequence length="288" mass="32398">MAKMRNIVLLTFLAAIAAMLLQEGEAGGVTFEYTDMANWPTLFPDYCGKDRQSPININPYETKFGFFWPMQFENYHVSPEEQTVVNNGHSVSITVKLGENIPAIHDGGLPGKYLFHSYHFHWGSDGTKGSEHTVNGVRYPLELHLVHIKEEYYPDLGEGAKNGDGLAVLGIFFKISRVDNPALAPLVKTLNDIKASGSTMTKTDMYSLGTLLPKKLGKFYRYLGSLTTPSCNEAVVWTIFRDYVEISETQLSAFRDLKDSHANAIVDNYRTAQPRNSRLVQRSFFWAL</sequence>
<evidence type="ECO:0000256" key="5">
    <source>
        <dbReference type="ARBA" id="ARBA00022833"/>
    </source>
</evidence>
<feature type="domain" description="Alpha-carbonic anhydrase" evidence="10">
    <location>
        <begin position="29"/>
        <end position="284"/>
    </location>
</feature>
<evidence type="ECO:0000256" key="2">
    <source>
        <dbReference type="ARBA" id="ARBA00010718"/>
    </source>
</evidence>
<dbReference type="SMART" id="SM01057">
    <property type="entry name" value="Carb_anhydrase"/>
    <property type="match status" value="1"/>
</dbReference>
<evidence type="ECO:0000256" key="7">
    <source>
        <dbReference type="ARBA" id="ARBA00023239"/>
    </source>
</evidence>
<keyword evidence="4 9" id="KW-0479">Metal-binding</keyword>
<evidence type="ECO:0000313" key="12">
    <source>
        <dbReference type="EMBL" id="LAC19589.1"/>
    </source>
</evidence>